<dbReference type="AlphaFoldDB" id="A0A5C1QDL3"/>
<accession>A0A5C1QDL3</accession>
<dbReference type="Proteomes" id="UP000323824">
    <property type="component" value="Chromosome"/>
</dbReference>
<dbReference type="SUPFAM" id="SSF55729">
    <property type="entry name" value="Acyl-CoA N-acyltransferases (Nat)"/>
    <property type="match status" value="1"/>
</dbReference>
<organism evidence="2 3">
    <name type="scientific">Thiospirochaeta perfilievii</name>
    <dbReference type="NCBI Taxonomy" id="252967"/>
    <lineage>
        <taxon>Bacteria</taxon>
        <taxon>Pseudomonadati</taxon>
        <taxon>Spirochaetota</taxon>
        <taxon>Spirochaetia</taxon>
        <taxon>Spirochaetales</taxon>
        <taxon>Spirochaetaceae</taxon>
        <taxon>Thiospirochaeta</taxon>
    </lineage>
</organism>
<keyword evidence="3" id="KW-1185">Reference proteome</keyword>
<sequence length="165" mass="19378">MELFMGLEFKIFEETDIEVYTEIMKLAFNDDSKRHLNEESGGPPGYDNGSFLREFALHKDSVAYKVLKDDTPVGLIIVWIKSDGNNYLGNMFVNPKYQGRGIGFKMWKYIEAKYDKTKSWSTETPGFSKTNHHFYINKCGFYLVKIDNPMDKYNESYLLEKKYNR</sequence>
<keyword evidence="2" id="KW-0808">Transferase</keyword>
<evidence type="ECO:0000259" key="1">
    <source>
        <dbReference type="PROSITE" id="PS51186"/>
    </source>
</evidence>
<dbReference type="InterPro" id="IPR016181">
    <property type="entry name" value="Acyl_CoA_acyltransferase"/>
</dbReference>
<dbReference type="InterPro" id="IPR000182">
    <property type="entry name" value="GNAT_dom"/>
</dbReference>
<dbReference type="PROSITE" id="PS51186">
    <property type="entry name" value="GNAT"/>
    <property type="match status" value="1"/>
</dbReference>
<dbReference type="Pfam" id="PF00583">
    <property type="entry name" value="Acetyltransf_1"/>
    <property type="match status" value="1"/>
</dbReference>
<dbReference type="GO" id="GO:0016747">
    <property type="term" value="F:acyltransferase activity, transferring groups other than amino-acyl groups"/>
    <property type="evidence" value="ECO:0007669"/>
    <property type="project" value="InterPro"/>
</dbReference>
<reference evidence="2 3" key="1">
    <citation type="submission" date="2019-02" db="EMBL/GenBank/DDBJ databases">
        <authorList>
            <person name="Fomenkov A."/>
            <person name="Dubinina G."/>
            <person name="Grabovich M."/>
            <person name="Vincze T."/>
            <person name="Roberts R.J."/>
        </authorList>
    </citation>
    <scope>NUCLEOTIDE SEQUENCE [LARGE SCALE GENOMIC DNA]</scope>
    <source>
        <strain evidence="2 3">P</strain>
    </source>
</reference>
<protein>
    <submittedName>
        <fullName evidence="2">N-acetyltransferase</fullName>
    </submittedName>
</protein>
<dbReference type="CDD" id="cd04301">
    <property type="entry name" value="NAT_SF"/>
    <property type="match status" value="1"/>
</dbReference>
<gene>
    <name evidence="2" type="ORF">EW093_10225</name>
</gene>
<dbReference type="Gene3D" id="3.40.630.30">
    <property type="match status" value="1"/>
</dbReference>
<evidence type="ECO:0000313" key="3">
    <source>
        <dbReference type="Proteomes" id="UP000323824"/>
    </source>
</evidence>
<evidence type="ECO:0000313" key="2">
    <source>
        <dbReference type="EMBL" id="QEN05069.1"/>
    </source>
</evidence>
<feature type="domain" description="N-acetyltransferase" evidence="1">
    <location>
        <begin position="7"/>
        <end position="164"/>
    </location>
</feature>
<proteinExistence type="predicted"/>
<dbReference type="EMBL" id="CP035807">
    <property type="protein sequence ID" value="QEN05069.1"/>
    <property type="molecule type" value="Genomic_DNA"/>
</dbReference>
<dbReference type="KEGG" id="sper:EW093_10225"/>
<dbReference type="OrthoDB" id="9786032at2"/>
<name>A0A5C1QDL3_9SPIO</name>
<dbReference type="RefSeq" id="WP_149568310.1">
    <property type="nucleotide sequence ID" value="NZ_CP035807.1"/>
</dbReference>
<reference evidence="2 3" key="2">
    <citation type="submission" date="2019-09" db="EMBL/GenBank/DDBJ databases">
        <title>Complete Genome Sequence and Methylome Analysis of free living Spirochaetas.</title>
        <authorList>
            <person name="Leshcheva N."/>
            <person name="Mikheeva N."/>
        </authorList>
    </citation>
    <scope>NUCLEOTIDE SEQUENCE [LARGE SCALE GENOMIC DNA]</scope>
    <source>
        <strain evidence="2 3">P</strain>
    </source>
</reference>